<dbReference type="PIRSF" id="PIRSF016184">
    <property type="entry name" value="PhzC_PhzF"/>
    <property type="match status" value="1"/>
</dbReference>
<evidence type="ECO:0000313" key="2">
    <source>
        <dbReference type="EMBL" id="QCC44182.1"/>
    </source>
</evidence>
<dbReference type="InterPro" id="IPR003719">
    <property type="entry name" value="Phenazine_PhzF-like"/>
</dbReference>
<sequence length="301" mass="31214">MTETRALLVDAFTDDSCAGNAAGVVPDAGGLTDDQMQAIAAELGASETAFLRPSDAADRRLRYFTPTTEVDLCGHATIASHAHLYDDGALAAGEHTLETNVGVLDIEVAEDGTVWMAQNPPTVREVELSYERVAEATGTEAAALRGASDDIPLAVADTGLPFLIVPITYLSDLGDADPDFDAVEALADDVGAAGVYMFSFDALDRASTAHGRAWVPGVGVDEDPVTGTASGAAGAYLARFGAFDGDAPDEMVFEQGHFVDRPGRVRVRVAGDAPMVGGRGVSTLDGTLAVPAETEEEILEA</sequence>
<dbReference type="Proteomes" id="UP000296216">
    <property type="component" value="Chromosome"/>
</dbReference>
<evidence type="ECO:0000313" key="4">
    <source>
        <dbReference type="Proteomes" id="UP000296216"/>
    </source>
</evidence>
<proteinExistence type="predicted"/>
<reference evidence="2 4" key="1">
    <citation type="journal article" date="2019" name="Microbiol. Resour. Announc.">
        <title>The Genome Sequence of the Halobacterium salinarum Type Strain Is Closely Related to That of Laboratory Strains NRC-1 and R1.</title>
        <authorList>
            <person name="Pfeiffer F."/>
            <person name="Marchfelder A."/>
            <person name="Habermann B."/>
            <person name="Dyall-Smith M.L."/>
        </authorList>
    </citation>
    <scope>NUCLEOTIDE SEQUENCE [LARGE SCALE GENOMIC DNA]</scope>
    <source>
        <strain evidence="2">91-R6</strain>
        <strain evidence="4">ATCC 33171 / DSM 3754 / JCM 8978 / NBRC 102687 / NCIMB 764 / 91-R6</strain>
    </source>
</reference>
<dbReference type="NCBIfam" id="TIGR00654">
    <property type="entry name" value="PhzF_family"/>
    <property type="match status" value="1"/>
</dbReference>
<keyword evidence="1" id="KW-0413">Isomerase</keyword>
<name>A0A4D6GV38_HALS9</name>
<accession>A0A4D6GV38</accession>
<reference evidence="2" key="3">
    <citation type="journal article" name="MicrobiologyOpen">
        <title>Whole-genome comparison between the type strain of Halobacterium salinarum (DSM 3754(T)) and the laboratory strains R1 and NRC-1.</title>
        <authorList>
            <person name="Pfeiffer F."/>
            <person name="Losensky G."/>
            <person name="Marchfelder A."/>
            <person name="Habermann B."/>
            <person name="Dyall-Smith M."/>
        </authorList>
    </citation>
    <scope>NUCLEOTIDE SEQUENCE</scope>
    <source>
        <strain evidence="2">91-R6</strain>
    </source>
</reference>
<evidence type="ECO:0000256" key="1">
    <source>
        <dbReference type="ARBA" id="ARBA00023235"/>
    </source>
</evidence>
<dbReference type="Pfam" id="PF02567">
    <property type="entry name" value="PhzC-PhzF"/>
    <property type="match status" value="1"/>
</dbReference>
<evidence type="ECO:0000313" key="5">
    <source>
        <dbReference type="Proteomes" id="UP000323075"/>
    </source>
</evidence>
<dbReference type="Proteomes" id="UP000323075">
    <property type="component" value="Unassembled WGS sequence"/>
</dbReference>
<dbReference type="GeneID" id="68693275"/>
<evidence type="ECO:0000313" key="3">
    <source>
        <dbReference type="EMBL" id="TYO76769.1"/>
    </source>
</evidence>
<dbReference type="GO" id="GO:0016853">
    <property type="term" value="F:isomerase activity"/>
    <property type="evidence" value="ECO:0007669"/>
    <property type="project" value="UniProtKB-KW"/>
</dbReference>
<dbReference type="SUPFAM" id="SSF54506">
    <property type="entry name" value="Diaminopimelate epimerase-like"/>
    <property type="match status" value="1"/>
</dbReference>
<reference evidence="3 5" key="2">
    <citation type="submission" date="2019-07" db="EMBL/GenBank/DDBJ databases">
        <title>Genomic Encyclopedia of Archaeal and Bacterial Type Strains, Phase II (KMG-II): from individual species to whole genera.</title>
        <authorList>
            <person name="Goeker M."/>
        </authorList>
    </citation>
    <scope>NUCLEOTIDE SEQUENCE [LARGE SCALE GENOMIC DNA]</scope>
    <source>
        <strain evidence="3 5">DSM 3754</strain>
    </source>
</reference>
<gene>
    <name evidence="2" type="primary">phzF1</name>
    <name evidence="3" type="ORF">APQ99_01410</name>
    <name evidence="2" type="ORF">HBSAL_02265</name>
</gene>
<dbReference type="RefSeq" id="WP_010902202.1">
    <property type="nucleotide sequence ID" value="NZ_VRYN01000002.1"/>
</dbReference>
<organism evidence="2 4">
    <name type="scientific">Halobacterium salinarum (strain ATCC 33171 / DSM 3754 / JCM 8978 / NBRC 102687 / NCIMB 764 / 91-R6)</name>
    <dbReference type="NCBI Taxonomy" id="2597657"/>
    <lineage>
        <taxon>Archaea</taxon>
        <taxon>Methanobacteriati</taxon>
        <taxon>Methanobacteriota</taxon>
        <taxon>Stenosarchaea group</taxon>
        <taxon>Halobacteria</taxon>
        <taxon>Halobacteriales</taxon>
        <taxon>Halobacteriaceae</taxon>
        <taxon>Halobacterium</taxon>
    </lineage>
</organism>
<dbReference type="PANTHER" id="PTHR13774">
    <property type="entry name" value="PHENAZINE BIOSYNTHESIS PROTEIN"/>
    <property type="match status" value="1"/>
</dbReference>
<dbReference type="AlphaFoldDB" id="A0A4D6GV38"/>
<dbReference type="PANTHER" id="PTHR13774:SF39">
    <property type="entry name" value="BIOSYNTHESIS PROTEIN, PUTATIVE-RELATED"/>
    <property type="match status" value="1"/>
</dbReference>
<dbReference type="Gene3D" id="3.10.310.10">
    <property type="entry name" value="Diaminopimelate Epimerase, Chain A, domain 1"/>
    <property type="match status" value="2"/>
</dbReference>
<dbReference type="EMBL" id="VRYN01000002">
    <property type="protein sequence ID" value="TYO76769.1"/>
    <property type="molecule type" value="Genomic_DNA"/>
</dbReference>
<dbReference type="EMBL" id="CP038631">
    <property type="protein sequence ID" value="QCC44182.1"/>
    <property type="molecule type" value="Genomic_DNA"/>
</dbReference>
<protein>
    <submittedName>
        <fullName evidence="3">Phenazine biosynthesis protein PhzF family</fullName>
    </submittedName>
    <submittedName>
        <fullName evidence="2">PhzF family protein</fullName>
    </submittedName>
</protein>
<dbReference type="GO" id="GO:0005737">
    <property type="term" value="C:cytoplasm"/>
    <property type="evidence" value="ECO:0007669"/>
    <property type="project" value="TreeGrafter"/>
</dbReference>